<dbReference type="EMBL" id="CAKOAT010842932">
    <property type="protein sequence ID" value="CAH8389581.1"/>
    <property type="molecule type" value="Genomic_DNA"/>
</dbReference>
<organism evidence="2 3">
    <name type="scientific">Eruca vesicaria subsp. sativa</name>
    <name type="common">Garden rocket</name>
    <name type="synonym">Eruca sativa</name>
    <dbReference type="NCBI Taxonomy" id="29727"/>
    <lineage>
        <taxon>Eukaryota</taxon>
        <taxon>Viridiplantae</taxon>
        <taxon>Streptophyta</taxon>
        <taxon>Embryophyta</taxon>
        <taxon>Tracheophyta</taxon>
        <taxon>Spermatophyta</taxon>
        <taxon>Magnoliopsida</taxon>
        <taxon>eudicotyledons</taxon>
        <taxon>Gunneridae</taxon>
        <taxon>Pentapetalae</taxon>
        <taxon>rosids</taxon>
        <taxon>malvids</taxon>
        <taxon>Brassicales</taxon>
        <taxon>Brassicaceae</taxon>
        <taxon>Brassiceae</taxon>
        <taxon>Eruca</taxon>
    </lineage>
</organism>
<evidence type="ECO:0000256" key="1">
    <source>
        <dbReference type="SAM" id="MobiDB-lite"/>
    </source>
</evidence>
<name>A0ABC8M1U4_ERUVS</name>
<dbReference type="InterPro" id="IPR012340">
    <property type="entry name" value="NA-bd_OB-fold"/>
</dbReference>
<sequence>MNSTGKAIVSGDLKINPDVSAPESIKQTGERSVVLINQPGEKGVSSSKDVSGESMSRKLKGKACTAIIDDVVHGSAWYYIACGNCKTKATKGPTTLMCKKCGKAEVSGVAKYLERIYVYDNSDQASFANESTGDDHVVPVPQALVATIGQTRKFIIKVSDHNLTGKSQALIVTKVLPLEVPEPEGDLEENLGQESGDEGEESGNEPGQLLEGRLYHRKQPTTSRSLTEGDSYELSGFSVLTNNRERKLTKLLYYIQIDQETTMSNVTITGSLFPGYSLSPQSYNCLLRLATTPSYLPAVVGQILIMHEMKPNNPESTRKFTIGLMLNNSKLVKLMLWDKPAGEFSILQSREDRKFKVIIITSIITKVFQGN</sequence>
<evidence type="ECO:0008006" key="4">
    <source>
        <dbReference type="Google" id="ProtNLM"/>
    </source>
</evidence>
<dbReference type="SUPFAM" id="SSF50249">
    <property type="entry name" value="Nucleic acid-binding proteins"/>
    <property type="match status" value="1"/>
</dbReference>
<feature type="compositionally biased region" description="Acidic residues" evidence="1">
    <location>
        <begin position="182"/>
        <end position="203"/>
    </location>
</feature>
<comment type="caution">
    <text evidence="2">The sequence shown here is derived from an EMBL/GenBank/DDBJ whole genome shotgun (WGS) entry which is preliminary data.</text>
</comment>
<proteinExistence type="predicted"/>
<gene>
    <name evidence="2" type="ORF">ERUC_LOCUS42064</name>
</gene>
<dbReference type="PANTHER" id="PTHR47165">
    <property type="entry name" value="OS03G0429900 PROTEIN"/>
    <property type="match status" value="1"/>
</dbReference>
<evidence type="ECO:0000313" key="2">
    <source>
        <dbReference type="EMBL" id="CAH8389581.1"/>
    </source>
</evidence>
<dbReference type="PANTHER" id="PTHR47165:SF4">
    <property type="entry name" value="OS03G0429900 PROTEIN"/>
    <property type="match status" value="1"/>
</dbReference>
<keyword evidence="3" id="KW-1185">Reference proteome</keyword>
<protein>
    <recommendedName>
        <fullName evidence="4">Replication factor A C-terminal domain-containing protein</fullName>
    </recommendedName>
</protein>
<dbReference type="Gene3D" id="2.40.50.140">
    <property type="entry name" value="Nucleic acid-binding proteins"/>
    <property type="match status" value="1"/>
</dbReference>
<reference evidence="2 3" key="1">
    <citation type="submission" date="2022-03" db="EMBL/GenBank/DDBJ databases">
        <authorList>
            <person name="Macdonald S."/>
            <person name="Ahmed S."/>
            <person name="Newling K."/>
        </authorList>
    </citation>
    <scope>NUCLEOTIDE SEQUENCE [LARGE SCALE GENOMIC DNA]</scope>
</reference>
<accession>A0ABC8M1U4</accession>
<evidence type="ECO:0000313" key="3">
    <source>
        <dbReference type="Proteomes" id="UP001642260"/>
    </source>
</evidence>
<dbReference type="Proteomes" id="UP001642260">
    <property type="component" value="Unassembled WGS sequence"/>
</dbReference>
<dbReference type="AlphaFoldDB" id="A0ABC8M1U4"/>
<feature type="region of interest" description="Disordered" evidence="1">
    <location>
        <begin position="182"/>
        <end position="208"/>
    </location>
</feature>